<reference evidence="2" key="1">
    <citation type="submission" date="2018-04" db="EMBL/GenBank/DDBJ databases">
        <title>Whole genome sequencing of Hypsizygus marmoreus.</title>
        <authorList>
            <person name="Choi I.-G."/>
            <person name="Min B."/>
            <person name="Kim J.-G."/>
            <person name="Kim S."/>
            <person name="Oh Y.-L."/>
            <person name="Kong W.-S."/>
            <person name="Park H."/>
            <person name="Jeong J."/>
            <person name="Song E.-S."/>
        </authorList>
    </citation>
    <scope>NUCLEOTIDE SEQUENCE [LARGE SCALE GENOMIC DNA]</scope>
    <source>
        <strain evidence="2">51987-8</strain>
    </source>
</reference>
<dbReference type="Proteomes" id="UP000076154">
    <property type="component" value="Unassembled WGS sequence"/>
</dbReference>
<sequence>MFNPANTDAFISPRMIISIPGILSEAYPDLDINEHNSTRPSCHPAPIVPPVLTHTPSTHATPINAPTRSLSREHGQSHTFERKRRYDTISIGEGNVGSVGFDDSRGISASRIGCNVTETPPARVAVHEHSTHRSTLPHKAFNNAFLNENCSFSSMRTWNGAIGHPRFSQTNTNTLRIDNSTHCLSSTTHGPQPTPTTGHPHPLATTTHQPHARTRRRKALKYAYIHAYYVRHDTDYVHGHRHLYAPEIHAHNIQAHATPRDRIWGSRWND</sequence>
<protein>
    <submittedName>
        <fullName evidence="2">Uncharacterized protein</fullName>
    </submittedName>
</protein>
<dbReference type="AlphaFoldDB" id="A0A369K304"/>
<keyword evidence="3" id="KW-1185">Reference proteome</keyword>
<evidence type="ECO:0000256" key="1">
    <source>
        <dbReference type="SAM" id="MobiDB-lite"/>
    </source>
</evidence>
<evidence type="ECO:0000313" key="2">
    <source>
        <dbReference type="EMBL" id="RDB27870.1"/>
    </source>
</evidence>
<accession>A0A369K304</accession>
<dbReference type="EMBL" id="LUEZ02000013">
    <property type="protein sequence ID" value="RDB27870.1"/>
    <property type="molecule type" value="Genomic_DNA"/>
</dbReference>
<dbReference type="InParanoid" id="A0A369K304"/>
<evidence type="ECO:0000313" key="3">
    <source>
        <dbReference type="Proteomes" id="UP000076154"/>
    </source>
</evidence>
<feature type="compositionally biased region" description="Low complexity" evidence="1">
    <location>
        <begin position="187"/>
        <end position="208"/>
    </location>
</feature>
<feature type="region of interest" description="Disordered" evidence="1">
    <location>
        <begin position="183"/>
        <end position="214"/>
    </location>
</feature>
<name>A0A369K304_HYPMA</name>
<organism evidence="2 3">
    <name type="scientific">Hypsizygus marmoreus</name>
    <name type="common">White beech mushroom</name>
    <name type="synonym">Agaricus marmoreus</name>
    <dbReference type="NCBI Taxonomy" id="39966"/>
    <lineage>
        <taxon>Eukaryota</taxon>
        <taxon>Fungi</taxon>
        <taxon>Dikarya</taxon>
        <taxon>Basidiomycota</taxon>
        <taxon>Agaricomycotina</taxon>
        <taxon>Agaricomycetes</taxon>
        <taxon>Agaricomycetidae</taxon>
        <taxon>Agaricales</taxon>
        <taxon>Tricholomatineae</taxon>
        <taxon>Lyophyllaceae</taxon>
        <taxon>Hypsizygus</taxon>
    </lineage>
</organism>
<comment type="caution">
    <text evidence="2">The sequence shown here is derived from an EMBL/GenBank/DDBJ whole genome shotgun (WGS) entry which is preliminary data.</text>
</comment>
<gene>
    <name evidence="2" type="ORF">Hypma_002083</name>
</gene>
<proteinExistence type="predicted"/>